<protein>
    <submittedName>
        <fullName evidence="1">Uncharacterized protein</fullName>
    </submittedName>
</protein>
<organism evidence="1 2">
    <name type="scientific">Pistacia atlantica</name>
    <dbReference type="NCBI Taxonomy" id="434234"/>
    <lineage>
        <taxon>Eukaryota</taxon>
        <taxon>Viridiplantae</taxon>
        <taxon>Streptophyta</taxon>
        <taxon>Embryophyta</taxon>
        <taxon>Tracheophyta</taxon>
        <taxon>Spermatophyta</taxon>
        <taxon>Magnoliopsida</taxon>
        <taxon>eudicotyledons</taxon>
        <taxon>Gunneridae</taxon>
        <taxon>Pentapetalae</taxon>
        <taxon>rosids</taxon>
        <taxon>malvids</taxon>
        <taxon>Sapindales</taxon>
        <taxon>Anacardiaceae</taxon>
        <taxon>Pistacia</taxon>
    </lineage>
</organism>
<dbReference type="Proteomes" id="UP001164250">
    <property type="component" value="Chromosome 6"/>
</dbReference>
<reference evidence="2" key="1">
    <citation type="journal article" date="2023" name="G3 (Bethesda)">
        <title>Genome assembly and association tests identify interacting loci associated with vigor, precocity, and sex in interspecific pistachio rootstocks.</title>
        <authorList>
            <person name="Palmer W."/>
            <person name="Jacygrad E."/>
            <person name="Sagayaradj S."/>
            <person name="Cavanaugh K."/>
            <person name="Han R."/>
            <person name="Bertier L."/>
            <person name="Beede B."/>
            <person name="Kafkas S."/>
            <person name="Golino D."/>
            <person name="Preece J."/>
            <person name="Michelmore R."/>
        </authorList>
    </citation>
    <scope>NUCLEOTIDE SEQUENCE [LARGE SCALE GENOMIC DNA]</scope>
</reference>
<evidence type="ECO:0000313" key="1">
    <source>
        <dbReference type="EMBL" id="KAJ0094095.1"/>
    </source>
</evidence>
<dbReference type="EMBL" id="CM047902">
    <property type="protein sequence ID" value="KAJ0094095.1"/>
    <property type="molecule type" value="Genomic_DNA"/>
</dbReference>
<proteinExistence type="predicted"/>
<evidence type="ECO:0000313" key="2">
    <source>
        <dbReference type="Proteomes" id="UP001164250"/>
    </source>
</evidence>
<sequence>MTSLRFLDLFGSGVEGSLLSSTGKLCNLIYLELAANNLTKSLPRFLEVADNCGANSPLPSLRYLKLQNNKIVGELPHWLSQLRSLVTIDLRNNLLHGPIPASLGTLLHLSELTLHGNRLNGSLPDSLGKLSELLYIDFSSNNLTGIITEVHFSKLSKLLSLDLSSNSFILNVSPNWPFQVEFLSQGSCRLGPSFPYWLKSQRELKYLDFSKASQLPNPLNVSTNAQIHLSSNILKGSIPLPSFDLDVLALSNNEFSGPIPETIGESLWSSRFLSLSGNQPSGSIPESVGLMSSIV</sequence>
<comment type="caution">
    <text evidence="1">The sequence shown here is derived from an EMBL/GenBank/DDBJ whole genome shotgun (WGS) entry which is preliminary data.</text>
</comment>
<keyword evidence="2" id="KW-1185">Reference proteome</keyword>
<name>A0ACC1B575_9ROSI</name>
<accession>A0ACC1B575</accession>
<gene>
    <name evidence="1" type="ORF">Patl1_17135</name>
</gene>